<dbReference type="EMBL" id="CAADFY010000051">
    <property type="protein sequence ID" value="VFK54718.1"/>
    <property type="molecule type" value="Genomic_DNA"/>
</dbReference>
<name>A0A450ZLY3_9GAMM</name>
<dbReference type="PANTHER" id="PTHR22576">
    <property type="entry name" value="MUCOSA ASSOCIATED LYMPHOID TISSUE LYMPHOMA TRANSLOCATION PROTEIN 1/PARACASPASE"/>
    <property type="match status" value="1"/>
</dbReference>
<evidence type="ECO:0000313" key="3">
    <source>
        <dbReference type="EMBL" id="VFK54718.1"/>
    </source>
</evidence>
<dbReference type="InterPro" id="IPR011600">
    <property type="entry name" value="Pept_C14_caspase"/>
</dbReference>
<feature type="compositionally biased region" description="Polar residues" evidence="1">
    <location>
        <begin position="168"/>
        <end position="188"/>
    </location>
</feature>
<evidence type="ECO:0000256" key="1">
    <source>
        <dbReference type="SAM" id="MobiDB-lite"/>
    </source>
</evidence>
<evidence type="ECO:0000313" key="4">
    <source>
        <dbReference type="EMBL" id="VFK58946.1"/>
    </source>
</evidence>
<protein>
    <submittedName>
        <fullName evidence="3">Caspase domain-containing protein</fullName>
    </submittedName>
</protein>
<dbReference type="AlphaFoldDB" id="A0A450ZLY3"/>
<dbReference type="SUPFAM" id="SSF52129">
    <property type="entry name" value="Caspase-like"/>
    <property type="match status" value="1"/>
</dbReference>
<dbReference type="InterPro" id="IPR029030">
    <property type="entry name" value="Caspase-like_dom_sf"/>
</dbReference>
<dbReference type="Gene3D" id="3.40.50.1460">
    <property type="match status" value="1"/>
</dbReference>
<evidence type="ECO:0000259" key="2">
    <source>
        <dbReference type="Pfam" id="PF00656"/>
    </source>
</evidence>
<dbReference type="GO" id="GO:0004197">
    <property type="term" value="F:cysteine-type endopeptidase activity"/>
    <property type="evidence" value="ECO:0007669"/>
    <property type="project" value="InterPro"/>
</dbReference>
<gene>
    <name evidence="4" type="ORF">BECKTUN1418E_GA0071001_105110</name>
    <name evidence="3" type="ORF">BECKTUN1418F_GA0071002_105111</name>
</gene>
<feature type="domain" description="Peptidase C14 caspase" evidence="2">
    <location>
        <begin position="5"/>
        <end position="76"/>
    </location>
</feature>
<reference evidence="3" key="1">
    <citation type="submission" date="2019-02" db="EMBL/GenBank/DDBJ databases">
        <authorList>
            <person name="Gruber-Vodicka R. H."/>
            <person name="Seah K. B. B."/>
        </authorList>
    </citation>
    <scope>NUCLEOTIDE SEQUENCE</scope>
    <source>
        <strain evidence="4">BECK_BY2</strain>
        <strain evidence="3">BECK_BY3</strain>
    </source>
</reference>
<accession>A0A450ZLY3</accession>
<sequence>MDAPTGTLIAYATGPGRVAADGDGRNSPFTKHLLAQIKRPGQKAEEVFKKMRVGVRKDTDNKQTPWEASSLTEDFYFAGGVKGTDKTGKPDGKSGKATSGIDPTVEVTFWNSVHPSQDPEMYRIYLADYPRGRFVRIADRMIKKLESSVGWAKAPSAVPISDGRPQTGPRTGPQTGPRTGLQTGSEMGTAQGAFAHPTVDPLAVL</sequence>
<dbReference type="Pfam" id="PF00656">
    <property type="entry name" value="Peptidase_C14"/>
    <property type="match status" value="1"/>
</dbReference>
<organism evidence="3">
    <name type="scientific">Candidatus Kentrum sp. TUN</name>
    <dbReference type="NCBI Taxonomy" id="2126343"/>
    <lineage>
        <taxon>Bacteria</taxon>
        <taxon>Pseudomonadati</taxon>
        <taxon>Pseudomonadota</taxon>
        <taxon>Gammaproteobacteria</taxon>
        <taxon>Candidatus Kentrum</taxon>
    </lineage>
</organism>
<feature type="region of interest" description="Disordered" evidence="1">
    <location>
        <begin position="155"/>
        <end position="205"/>
    </location>
</feature>
<dbReference type="PANTHER" id="PTHR22576:SF37">
    <property type="entry name" value="MUCOSA-ASSOCIATED LYMPHOID TISSUE LYMPHOMA TRANSLOCATION PROTEIN 1"/>
    <property type="match status" value="1"/>
</dbReference>
<dbReference type="GO" id="GO:0006508">
    <property type="term" value="P:proteolysis"/>
    <property type="evidence" value="ECO:0007669"/>
    <property type="project" value="InterPro"/>
</dbReference>
<dbReference type="InterPro" id="IPR052039">
    <property type="entry name" value="Caspase-related_regulators"/>
</dbReference>
<proteinExistence type="predicted"/>
<dbReference type="EMBL" id="CAADFV010000051">
    <property type="protein sequence ID" value="VFK58946.1"/>
    <property type="molecule type" value="Genomic_DNA"/>
</dbReference>